<organism evidence="1 2">
    <name type="scientific">Caenorhabditis auriculariae</name>
    <dbReference type="NCBI Taxonomy" id="2777116"/>
    <lineage>
        <taxon>Eukaryota</taxon>
        <taxon>Metazoa</taxon>
        <taxon>Ecdysozoa</taxon>
        <taxon>Nematoda</taxon>
        <taxon>Chromadorea</taxon>
        <taxon>Rhabditida</taxon>
        <taxon>Rhabditina</taxon>
        <taxon>Rhabditomorpha</taxon>
        <taxon>Rhabditoidea</taxon>
        <taxon>Rhabditidae</taxon>
        <taxon>Peloderinae</taxon>
        <taxon>Caenorhabditis</taxon>
    </lineage>
</organism>
<gene>
    <name evidence="1" type="ORF">CAUJ_LOCUS15317</name>
</gene>
<proteinExistence type="predicted"/>
<keyword evidence="2" id="KW-1185">Reference proteome</keyword>
<name>A0A8S1HXJ0_9PELO</name>
<comment type="caution">
    <text evidence="1">The sequence shown here is derived from an EMBL/GenBank/DDBJ whole genome shotgun (WGS) entry which is preliminary data.</text>
</comment>
<dbReference type="Proteomes" id="UP000835052">
    <property type="component" value="Unassembled WGS sequence"/>
</dbReference>
<protein>
    <submittedName>
        <fullName evidence="1">Uncharacterized protein</fullName>
    </submittedName>
</protein>
<evidence type="ECO:0000313" key="1">
    <source>
        <dbReference type="EMBL" id="CAD6199414.1"/>
    </source>
</evidence>
<sequence length="92" mass="10355">MCEVRPAPTNSWRRARRYGPPNFLEVILASVSTFALSCSQWEKGARRTMRGSENADGYGSDTLQKVQARFCVSKVPRASRLAPEMDHVLVVR</sequence>
<reference evidence="1" key="1">
    <citation type="submission" date="2020-10" db="EMBL/GenBank/DDBJ databases">
        <authorList>
            <person name="Kikuchi T."/>
        </authorList>
    </citation>
    <scope>NUCLEOTIDE SEQUENCE</scope>
    <source>
        <strain evidence="1">NKZ352</strain>
    </source>
</reference>
<accession>A0A8S1HXJ0</accession>
<dbReference type="EMBL" id="CAJGYM010000173">
    <property type="protein sequence ID" value="CAD6199414.1"/>
    <property type="molecule type" value="Genomic_DNA"/>
</dbReference>
<dbReference type="AlphaFoldDB" id="A0A8S1HXJ0"/>
<evidence type="ECO:0000313" key="2">
    <source>
        <dbReference type="Proteomes" id="UP000835052"/>
    </source>
</evidence>